<dbReference type="SMART" id="SM00399">
    <property type="entry name" value="ZnF_C4"/>
    <property type="match status" value="1"/>
</dbReference>
<evidence type="ECO:0000256" key="7">
    <source>
        <dbReference type="ARBA" id="ARBA00022833"/>
    </source>
</evidence>
<dbReference type="PANTHER" id="PTHR24082">
    <property type="entry name" value="NUCLEAR HORMONE RECEPTOR"/>
    <property type="match status" value="1"/>
</dbReference>
<dbReference type="SUPFAM" id="SSF48508">
    <property type="entry name" value="Nuclear receptor ligand-binding domain"/>
    <property type="match status" value="1"/>
</dbReference>
<dbReference type="Pfam" id="PF00104">
    <property type="entry name" value="Hormone_recep"/>
    <property type="match status" value="1"/>
</dbReference>
<dbReference type="PROSITE" id="PS51843">
    <property type="entry name" value="NR_LBD"/>
    <property type="match status" value="1"/>
</dbReference>
<evidence type="ECO:0000256" key="5">
    <source>
        <dbReference type="ARBA" id="ARBA00022723"/>
    </source>
</evidence>
<dbReference type="PRINTS" id="PR00350">
    <property type="entry name" value="VITAMINDR"/>
</dbReference>
<dbReference type="EMBL" id="AY249863">
    <property type="protein sequence ID" value="AAP05810.1"/>
    <property type="molecule type" value="mRNA"/>
</dbReference>
<organism evidence="16">
    <name type="scientific">Petromyzon marinus</name>
    <name type="common">Sea lamprey</name>
    <dbReference type="NCBI Taxonomy" id="7757"/>
    <lineage>
        <taxon>Eukaryota</taxon>
        <taxon>Metazoa</taxon>
        <taxon>Chordata</taxon>
        <taxon>Craniata</taxon>
        <taxon>Vertebrata</taxon>
        <taxon>Cyclostomata</taxon>
        <taxon>Hyperoartia</taxon>
        <taxon>Petromyzontiformes</taxon>
        <taxon>Petromyzontidae</taxon>
        <taxon>Petromyzon</taxon>
    </lineage>
</organism>
<dbReference type="PROSITE" id="PS51030">
    <property type="entry name" value="NUCLEAR_REC_DBD_2"/>
    <property type="match status" value="1"/>
</dbReference>
<dbReference type="InterPro" id="IPR000324">
    <property type="entry name" value="VitD_rcpt"/>
</dbReference>
<evidence type="ECO:0000256" key="13">
    <source>
        <dbReference type="RuleBase" id="RU004334"/>
    </source>
</evidence>
<evidence type="ECO:0000259" key="15">
    <source>
        <dbReference type="PROSITE" id="PS51843"/>
    </source>
</evidence>
<dbReference type="InterPro" id="IPR001723">
    <property type="entry name" value="Nuclear_hrmn_rcpt"/>
</dbReference>
<dbReference type="PROSITE" id="PS00031">
    <property type="entry name" value="NUCLEAR_REC_DBD_1"/>
    <property type="match status" value="1"/>
</dbReference>
<dbReference type="InterPro" id="IPR000536">
    <property type="entry name" value="Nucl_hrmn_rcpt_lig-bd"/>
</dbReference>
<evidence type="ECO:0000256" key="3">
    <source>
        <dbReference type="ARBA" id="ARBA00008092"/>
    </source>
</evidence>
<evidence type="ECO:0000256" key="10">
    <source>
        <dbReference type="ARBA" id="ARBA00023163"/>
    </source>
</evidence>
<dbReference type="GO" id="GO:0070644">
    <property type="term" value="F:vitamin D response element binding"/>
    <property type="evidence" value="ECO:0007669"/>
    <property type="project" value="TreeGrafter"/>
</dbReference>
<dbReference type="GO" id="GO:0045944">
    <property type="term" value="P:positive regulation of transcription by RNA polymerase II"/>
    <property type="evidence" value="ECO:0007669"/>
    <property type="project" value="TreeGrafter"/>
</dbReference>
<protein>
    <submittedName>
        <fullName evidence="16">Vitamin D receptor</fullName>
    </submittedName>
</protein>
<dbReference type="PANTHER" id="PTHR24082:SF38">
    <property type="entry name" value="VITAMIN D3 RECEPTOR"/>
    <property type="match status" value="1"/>
</dbReference>
<evidence type="ECO:0000256" key="12">
    <source>
        <dbReference type="ARBA" id="ARBA00023242"/>
    </source>
</evidence>
<evidence type="ECO:0000256" key="2">
    <source>
        <dbReference type="ARBA" id="ARBA00004496"/>
    </source>
</evidence>
<reference evidence="16" key="1">
    <citation type="journal article" date="2003" name="Endocrinology">
        <title>Cloning of a functional vitamin D receptor from the lamprey (Petromyzon marinus), an ancient vertebrate lacking a calcified skeleton and teeth.</title>
        <authorList>
            <person name="Whitfield G.K."/>
            <person name="Dang H.T.L."/>
            <person name="Schluter S.F."/>
            <person name="Bernstein R.M."/>
            <person name="Bunag T."/>
            <person name="Manzon L.A."/>
            <person name="Hsieh G."/>
            <person name="Encinas Dominguez C."/>
            <person name="Youson J.H."/>
            <person name="Haussler M.R."/>
            <person name="Marchalonis J.J."/>
        </authorList>
    </citation>
    <scope>NUCLEOTIDE SEQUENCE</scope>
    <source>
        <tissue evidence="16">Spleen</tissue>
    </source>
</reference>
<sequence length="406" mass="45975">MMATQNMTVSTSNALEDDEEGGVPKVCGVCGDKATGYHFNAMTCEGCKGFFRRSMKRSASFTCPFEGKCNITKDNRRHCQACRLKRCRDIGMMKELIMTEEEVQRKKEIIMKRKLEDSAREVHTPQLLEEQERLIATLIEAHRKTYDASYSDFSQFRPPKRGDGSPECRNATNPFLMSLLNSDMDELPKASASGAEAAAGDELSMLPHLADLVSYSIQKVIGFAKMIPGFKELCTEDQISLLKASAIEIIILRSNESFTMEDNSWTCGSNEFKYQIGDVMQAGHKLELLEPLVKFQVNMKKLDLHEAEHVLLMAICLFSPDRPGVQDRCRVEEVQEHLTETLRAYIACRHPLSCKHMLYTKMVEKLTELRSLNEEHSKQYLQISQDAVNKEDLPPLLLEVFGNPTA</sequence>
<dbReference type="PRINTS" id="PR00047">
    <property type="entry name" value="STROIDFINGER"/>
</dbReference>
<accession>Q7ZZY9</accession>
<dbReference type="GO" id="GO:0008270">
    <property type="term" value="F:zinc ion binding"/>
    <property type="evidence" value="ECO:0007669"/>
    <property type="project" value="UniProtKB-KW"/>
</dbReference>
<dbReference type="Pfam" id="PF00105">
    <property type="entry name" value="zf-C4"/>
    <property type="match status" value="1"/>
</dbReference>
<name>Q7ZZY9_PETMA</name>
<keyword evidence="8 13" id="KW-0805">Transcription regulation</keyword>
<evidence type="ECO:0000259" key="14">
    <source>
        <dbReference type="PROSITE" id="PS51030"/>
    </source>
</evidence>
<dbReference type="InterPro" id="IPR013088">
    <property type="entry name" value="Znf_NHR/GATA"/>
</dbReference>
<evidence type="ECO:0000313" key="16">
    <source>
        <dbReference type="EMBL" id="AAP05810.1"/>
    </source>
</evidence>
<dbReference type="InterPro" id="IPR050234">
    <property type="entry name" value="Nuclear_hormone_rcpt_NR1"/>
</dbReference>
<proteinExistence type="evidence at transcript level"/>
<keyword evidence="10 13" id="KW-0804">Transcription</keyword>
<evidence type="ECO:0000256" key="1">
    <source>
        <dbReference type="ARBA" id="ARBA00004123"/>
    </source>
</evidence>
<feature type="domain" description="Nuclear receptor" evidence="14">
    <location>
        <begin position="24"/>
        <end position="99"/>
    </location>
</feature>
<keyword evidence="4" id="KW-0963">Cytoplasm</keyword>
<evidence type="ECO:0000256" key="6">
    <source>
        <dbReference type="ARBA" id="ARBA00022771"/>
    </source>
</evidence>
<dbReference type="GO" id="GO:0005634">
    <property type="term" value="C:nucleus"/>
    <property type="evidence" value="ECO:0007669"/>
    <property type="project" value="UniProtKB-SubCell"/>
</dbReference>
<dbReference type="GO" id="GO:0005737">
    <property type="term" value="C:cytoplasm"/>
    <property type="evidence" value="ECO:0007669"/>
    <property type="project" value="UniProtKB-SubCell"/>
</dbReference>
<gene>
    <name evidence="16" type="primary">VDR</name>
</gene>
<dbReference type="FunFam" id="3.30.50.10:FF:000030">
    <property type="entry name" value="Nuclear Hormone Receptor family"/>
    <property type="match status" value="1"/>
</dbReference>
<evidence type="ECO:0000256" key="8">
    <source>
        <dbReference type="ARBA" id="ARBA00023015"/>
    </source>
</evidence>
<keyword evidence="7 13" id="KW-0862">Zinc</keyword>
<keyword evidence="12 13" id="KW-0539">Nucleus</keyword>
<comment type="similarity">
    <text evidence="3">Belongs to the nuclear hormone receptor family. NR1 subfamily.</text>
</comment>
<evidence type="ECO:0000256" key="9">
    <source>
        <dbReference type="ARBA" id="ARBA00023125"/>
    </source>
</evidence>
<dbReference type="InterPro" id="IPR001628">
    <property type="entry name" value="Znf_hrmn_rcpt"/>
</dbReference>
<dbReference type="InterPro" id="IPR035500">
    <property type="entry name" value="NHR-like_dom_sf"/>
</dbReference>
<feature type="domain" description="NR LBD" evidence="15">
    <location>
        <begin position="130"/>
        <end position="402"/>
    </location>
</feature>
<dbReference type="InterPro" id="IPR042153">
    <property type="entry name" value="DBD_VDR"/>
</dbReference>
<dbReference type="GO" id="GO:0000122">
    <property type="term" value="P:negative regulation of transcription by RNA polymerase II"/>
    <property type="evidence" value="ECO:0007669"/>
    <property type="project" value="TreeGrafter"/>
</dbReference>
<evidence type="ECO:0000256" key="4">
    <source>
        <dbReference type="ARBA" id="ARBA00022490"/>
    </source>
</evidence>
<keyword evidence="11 13" id="KW-0675">Receptor</keyword>
<comment type="subcellular location">
    <subcellularLocation>
        <location evidence="2">Cytoplasm</location>
    </subcellularLocation>
    <subcellularLocation>
        <location evidence="1 13">Nucleus</location>
    </subcellularLocation>
</comment>
<evidence type="ECO:0000256" key="11">
    <source>
        <dbReference type="ARBA" id="ARBA00023170"/>
    </source>
</evidence>
<dbReference type="AlphaFoldDB" id="Q7ZZY9"/>
<dbReference type="SUPFAM" id="SSF57716">
    <property type="entry name" value="Glucocorticoid receptor-like (DNA-binding domain)"/>
    <property type="match status" value="1"/>
</dbReference>
<keyword evidence="6 13" id="KW-0863">Zinc-finger</keyword>
<dbReference type="SMART" id="SM00430">
    <property type="entry name" value="HOLI"/>
    <property type="match status" value="1"/>
</dbReference>
<dbReference type="Gene3D" id="1.10.565.10">
    <property type="entry name" value="Retinoid X Receptor"/>
    <property type="match status" value="1"/>
</dbReference>
<keyword evidence="9 13" id="KW-0238">DNA-binding</keyword>
<dbReference type="PRINTS" id="PR00398">
    <property type="entry name" value="STRDHORMONER"/>
</dbReference>
<dbReference type="GO" id="GO:0030154">
    <property type="term" value="P:cell differentiation"/>
    <property type="evidence" value="ECO:0007669"/>
    <property type="project" value="TreeGrafter"/>
</dbReference>
<dbReference type="GO" id="GO:0004879">
    <property type="term" value="F:nuclear receptor activity"/>
    <property type="evidence" value="ECO:0007669"/>
    <property type="project" value="InterPro"/>
</dbReference>
<keyword evidence="5 13" id="KW-0479">Metal-binding</keyword>
<dbReference type="CDD" id="cd06955">
    <property type="entry name" value="NR_DBD_VDR"/>
    <property type="match status" value="1"/>
</dbReference>
<dbReference type="Gene3D" id="3.30.50.10">
    <property type="entry name" value="Erythroid Transcription Factor GATA-1, subunit A"/>
    <property type="match status" value="1"/>
</dbReference>